<dbReference type="EMBL" id="RQFA01000046">
    <property type="protein sequence ID" value="TGK33438.1"/>
    <property type="molecule type" value="Genomic_DNA"/>
</dbReference>
<keyword evidence="2" id="KW-1185">Reference proteome</keyword>
<comment type="caution">
    <text evidence="1">The sequence shown here is derived from an EMBL/GenBank/DDBJ whole genome shotgun (WGS) entry which is preliminary data.</text>
</comment>
<organism evidence="1 2">
    <name type="scientific">Leptospira gomenensis</name>
    <dbReference type="NCBI Taxonomy" id="2484974"/>
    <lineage>
        <taxon>Bacteria</taxon>
        <taxon>Pseudomonadati</taxon>
        <taxon>Spirochaetota</taxon>
        <taxon>Spirochaetia</taxon>
        <taxon>Leptospirales</taxon>
        <taxon>Leptospiraceae</taxon>
        <taxon>Leptospira</taxon>
    </lineage>
</organism>
<sequence length="103" mass="11177">MTAFISFCSSVQKVYLLSYGDWEGKTIPEVASLATLGEFKSGEDCGIKHSLSRAFANALENSGYDTILDAEVTHSTGVWVPFNCVSVRGLAIQSQKIRKGANR</sequence>
<dbReference type="Proteomes" id="UP000298277">
    <property type="component" value="Unassembled WGS sequence"/>
</dbReference>
<dbReference type="OrthoDB" id="334335at2"/>
<gene>
    <name evidence="1" type="ORF">EHQ17_11135</name>
</gene>
<accession>A0A5F1YBH2</accession>
<proteinExistence type="predicted"/>
<evidence type="ECO:0000313" key="1">
    <source>
        <dbReference type="EMBL" id="TGK33438.1"/>
    </source>
</evidence>
<evidence type="ECO:0000313" key="2">
    <source>
        <dbReference type="Proteomes" id="UP000298277"/>
    </source>
</evidence>
<reference evidence="1" key="1">
    <citation type="journal article" date="2019" name="PLoS Negl. Trop. Dis.">
        <title>Revisiting the worldwide diversity of Leptospira species in the environment.</title>
        <authorList>
            <person name="Vincent A.T."/>
            <person name="Schiettekatte O."/>
            <person name="Bourhy P."/>
            <person name="Veyrier F.J."/>
            <person name="Picardeau M."/>
        </authorList>
    </citation>
    <scope>NUCLEOTIDE SEQUENCE [LARGE SCALE GENOMIC DNA]</scope>
    <source>
        <strain evidence="1">201800299</strain>
    </source>
</reference>
<name>A0A5F1YBH2_9LEPT</name>
<dbReference type="AlphaFoldDB" id="A0A5F1YBH2"/>
<dbReference type="RefSeq" id="WP_135594840.1">
    <property type="nucleotide sequence ID" value="NZ_RQEZ01000110.1"/>
</dbReference>
<protein>
    <submittedName>
        <fullName evidence="1">Uncharacterized protein</fullName>
    </submittedName>
</protein>